<feature type="domain" description="Cytochrome c" evidence="11">
    <location>
        <begin position="24"/>
        <end position="108"/>
    </location>
</feature>
<dbReference type="Pfam" id="PF00034">
    <property type="entry name" value="Cytochrom_C"/>
    <property type="match status" value="1"/>
</dbReference>
<dbReference type="SUPFAM" id="SSF46626">
    <property type="entry name" value="Cytochrome c"/>
    <property type="match status" value="2"/>
</dbReference>
<dbReference type="PANTHER" id="PTHR33751:SF9">
    <property type="entry name" value="CYTOCHROME C4"/>
    <property type="match status" value="1"/>
</dbReference>
<keyword evidence="3 8" id="KW-0349">Heme</keyword>
<feature type="binding site" description="covalent" evidence="8">
    <location>
        <position position="139"/>
    </location>
    <ligand>
        <name>heme c</name>
        <dbReference type="ChEBI" id="CHEBI:61717"/>
        <label>2</label>
    </ligand>
</feature>
<evidence type="ECO:0000256" key="8">
    <source>
        <dbReference type="PIRSR" id="PIRSR000005-1"/>
    </source>
</evidence>
<dbReference type="GO" id="GO:0020037">
    <property type="term" value="F:heme binding"/>
    <property type="evidence" value="ECO:0007669"/>
    <property type="project" value="InterPro"/>
</dbReference>
<comment type="caution">
    <text evidence="12">The sequence shown here is derived from an EMBL/GenBank/DDBJ whole genome shotgun (WGS) entry which is preliminary data.</text>
</comment>
<evidence type="ECO:0000256" key="4">
    <source>
        <dbReference type="ARBA" id="ARBA00022723"/>
    </source>
</evidence>
<evidence type="ECO:0000256" key="10">
    <source>
        <dbReference type="SAM" id="SignalP"/>
    </source>
</evidence>
<feature type="binding site" description="covalent" evidence="8">
    <location>
        <position position="42"/>
    </location>
    <ligand>
        <name>heme c</name>
        <dbReference type="ChEBI" id="CHEBI:61717"/>
        <label>1</label>
    </ligand>
</feature>
<comment type="subcellular location">
    <subcellularLocation>
        <location evidence="1">Periplasm</location>
    </subcellularLocation>
</comment>
<keyword evidence="4 9" id="KW-0479">Metal-binding</keyword>
<keyword evidence="5" id="KW-0574">Periplasm</keyword>
<dbReference type="PANTHER" id="PTHR33751">
    <property type="entry name" value="CBB3-TYPE CYTOCHROME C OXIDASE SUBUNIT FIXP"/>
    <property type="match status" value="1"/>
</dbReference>
<comment type="PTM">
    <text evidence="8">Binds 2 heme c groups covalently per subunit.</text>
</comment>
<sequence>MMKPIFSLIVFLGVASLAFGANEDSKKKGTQVIDAAKLTEVCTTCHSTQGINIAPNFPSLAGQGAKYLAKQTMDIKAGIRNVPEMLPFVKDMSKEDINKIASFYASLPAPSGVTESKHISLGEQIYRGGSDNSPPCMECHAPSGNGIALAGFPRLAGLHADYIIKQLTDFREKRRDNDDNAIMRDVSSRLSNAEIEAVAHYIQGLGKNE</sequence>
<accession>A0AA90NRS6</accession>
<evidence type="ECO:0000256" key="9">
    <source>
        <dbReference type="PIRSR" id="PIRSR000005-2"/>
    </source>
</evidence>
<feature type="binding site" description="axial binding residue" evidence="9">
    <location>
        <position position="46"/>
    </location>
    <ligand>
        <name>heme c</name>
        <dbReference type="ChEBI" id="CHEBI:61717"/>
        <label>1</label>
    </ligand>
    <ligandPart>
        <name>Fe</name>
        <dbReference type="ChEBI" id="CHEBI:18248"/>
    </ligandPart>
</feature>
<dbReference type="PIRSF" id="PIRSF000005">
    <property type="entry name" value="Cytochrome_c4"/>
    <property type="match status" value="1"/>
</dbReference>
<dbReference type="InterPro" id="IPR024167">
    <property type="entry name" value="Cytochrome_c4-like"/>
</dbReference>
<evidence type="ECO:0000256" key="2">
    <source>
        <dbReference type="ARBA" id="ARBA00022448"/>
    </source>
</evidence>
<proteinExistence type="predicted"/>
<feature type="domain" description="Cytochrome c" evidence="11">
    <location>
        <begin position="117"/>
        <end position="206"/>
    </location>
</feature>
<dbReference type="GO" id="GO:0009055">
    <property type="term" value="F:electron transfer activity"/>
    <property type="evidence" value="ECO:0007669"/>
    <property type="project" value="InterPro"/>
</dbReference>
<reference evidence="12 13" key="1">
    <citation type="journal article" date="2023" name="bioRxiv">
        <title>An intranuclear bacterial parasite of deep-sea mussels expresses apoptosis inhibitors acquired from its host.</title>
        <authorList>
            <person name="Gonzalez Porras M.A."/>
            <person name="Assie A."/>
            <person name="Tietjen M."/>
            <person name="Violette M."/>
            <person name="Kleiner M."/>
            <person name="Gruber-Vodicka H."/>
            <person name="Dubilier N."/>
            <person name="Leisch N."/>
        </authorList>
    </citation>
    <scope>NUCLEOTIDE SEQUENCE [LARGE SCALE GENOMIC DNA]</scope>
    <source>
        <strain evidence="12">IAP13</strain>
    </source>
</reference>
<dbReference type="EMBL" id="JASXSV010000002">
    <property type="protein sequence ID" value="MDP0588110.1"/>
    <property type="molecule type" value="Genomic_DNA"/>
</dbReference>
<evidence type="ECO:0000256" key="5">
    <source>
        <dbReference type="ARBA" id="ARBA00022764"/>
    </source>
</evidence>
<dbReference type="InterPro" id="IPR009056">
    <property type="entry name" value="Cyt_c-like_dom"/>
</dbReference>
<feature type="binding site" description="axial binding residue" evidence="9">
    <location>
        <position position="140"/>
    </location>
    <ligand>
        <name>heme c</name>
        <dbReference type="ChEBI" id="CHEBI:61717"/>
        <label>2</label>
    </ligand>
    <ligandPart>
        <name>Fe</name>
        <dbReference type="ChEBI" id="CHEBI:18248"/>
    </ligandPart>
</feature>
<evidence type="ECO:0000256" key="3">
    <source>
        <dbReference type="ARBA" id="ARBA00022617"/>
    </source>
</evidence>
<dbReference type="GO" id="GO:0005506">
    <property type="term" value="F:iron ion binding"/>
    <property type="evidence" value="ECO:0007669"/>
    <property type="project" value="InterPro"/>
</dbReference>
<dbReference type="Gene3D" id="1.10.760.10">
    <property type="entry name" value="Cytochrome c-like domain"/>
    <property type="match status" value="2"/>
</dbReference>
<keyword evidence="7 9" id="KW-0408">Iron</keyword>
<keyword evidence="2" id="KW-0813">Transport</keyword>
<feature type="binding site" description="axial binding residue" evidence="9">
    <location>
        <position position="183"/>
    </location>
    <ligand>
        <name>heme c</name>
        <dbReference type="ChEBI" id="CHEBI:61717"/>
        <label>2</label>
    </ligand>
    <ligandPart>
        <name>Fe</name>
        <dbReference type="ChEBI" id="CHEBI:18248"/>
    </ligandPart>
</feature>
<evidence type="ECO:0000256" key="7">
    <source>
        <dbReference type="ARBA" id="ARBA00023004"/>
    </source>
</evidence>
<feature type="binding site" description="axial binding residue" evidence="9">
    <location>
        <position position="85"/>
    </location>
    <ligand>
        <name>heme c</name>
        <dbReference type="ChEBI" id="CHEBI:61717"/>
        <label>1</label>
    </ligand>
    <ligandPart>
        <name>Fe</name>
        <dbReference type="ChEBI" id="CHEBI:18248"/>
    </ligandPart>
</feature>
<dbReference type="Proteomes" id="UP001178148">
    <property type="component" value="Unassembled WGS sequence"/>
</dbReference>
<feature type="signal peptide" evidence="10">
    <location>
        <begin position="1"/>
        <end position="20"/>
    </location>
</feature>
<evidence type="ECO:0000256" key="1">
    <source>
        <dbReference type="ARBA" id="ARBA00004418"/>
    </source>
</evidence>
<feature type="binding site" description="covalent" evidence="8">
    <location>
        <position position="45"/>
    </location>
    <ligand>
        <name>heme c</name>
        <dbReference type="ChEBI" id="CHEBI:61717"/>
        <label>1</label>
    </ligand>
</feature>
<dbReference type="Pfam" id="PF13442">
    <property type="entry name" value="Cytochrome_CBB3"/>
    <property type="match status" value="1"/>
</dbReference>
<evidence type="ECO:0000259" key="11">
    <source>
        <dbReference type="PROSITE" id="PS51007"/>
    </source>
</evidence>
<evidence type="ECO:0000313" key="13">
    <source>
        <dbReference type="Proteomes" id="UP001178148"/>
    </source>
</evidence>
<name>A0AA90NRS6_9GAMM</name>
<gene>
    <name evidence="12" type="ORF">QS748_02440</name>
</gene>
<protein>
    <submittedName>
        <fullName evidence="12">C-type cytochrome</fullName>
    </submittedName>
</protein>
<dbReference type="GO" id="GO:0042597">
    <property type="term" value="C:periplasmic space"/>
    <property type="evidence" value="ECO:0007669"/>
    <property type="project" value="UniProtKB-SubCell"/>
</dbReference>
<keyword evidence="13" id="KW-1185">Reference proteome</keyword>
<dbReference type="InterPro" id="IPR036909">
    <property type="entry name" value="Cyt_c-like_dom_sf"/>
</dbReference>
<feature type="binding site" description="covalent" evidence="8">
    <location>
        <position position="136"/>
    </location>
    <ligand>
        <name>heme c</name>
        <dbReference type="ChEBI" id="CHEBI:61717"/>
        <label>2</label>
    </ligand>
</feature>
<evidence type="ECO:0000256" key="6">
    <source>
        <dbReference type="ARBA" id="ARBA00022982"/>
    </source>
</evidence>
<keyword evidence="6" id="KW-0249">Electron transport</keyword>
<organism evidence="12 13">
    <name type="scientific">Candidatus Endonucleibacter bathymodioli</name>
    <dbReference type="NCBI Taxonomy" id="539814"/>
    <lineage>
        <taxon>Bacteria</taxon>
        <taxon>Pseudomonadati</taxon>
        <taxon>Pseudomonadota</taxon>
        <taxon>Gammaproteobacteria</taxon>
        <taxon>Oceanospirillales</taxon>
        <taxon>Endozoicomonadaceae</taxon>
        <taxon>Candidatus Endonucleibacter</taxon>
    </lineage>
</organism>
<dbReference type="PROSITE" id="PS51007">
    <property type="entry name" value="CYTC"/>
    <property type="match status" value="2"/>
</dbReference>
<keyword evidence="10" id="KW-0732">Signal</keyword>
<dbReference type="AlphaFoldDB" id="A0AA90NRS6"/>
<evidence type="ECO:0000313" key="12">
    <source>
        <dbReference type="EMBL" id="MDP0588110.1"/>
    </source>
</evidence>
<feature type="chain" id="PRO_5041678147" evidence="10">
    <location>
        <begin position="21"/>
        <end position="209"/>
    </location>
</feature>
<dbReference type="InterPro" id="IPR050597">
    <property type="entry name" value="Cytochrome_c_Oxidase_Subunit"/>
</dbReference>